<reference evidence="3 4" key="1">
    <citation type="journal article" date="2024" name="Chem. Sci.">
        <title>Discovery of megapolipeptins by genome mining of a Burkholderiales bacteria collection.</title>
        <authorList>
            <person name="Paulo B.S."/>
            <person name="Recchia M.J.J."/>
            <person name="Lee S."/>
            <person name="Fergusson C.H."/>
            <person name="Romanowski S.B."/>
            <person name="Hernandez A."/>
            <person name="Krull N."/>
            <person name="Liu D.Y."/>
            <person name="Cavanagh H."/>
            <person name="Bos A."/>
            <person name="Gray C.A."/>
            <person name="Murphy B.T."/>
            <person name="Linington R.G."/>
            <person name="Eustaquio A.S."/>
        </authorList>
    </citation>
    <scope>NUCLEOTIDE SEQUENCE [LARGE SCALE GENOMIC DNA]</scope>
    <source>
        <strain evidence="3 4">RL17-374-BIF-D</strain>
    </source>
</reference>
<sequence>MADRETIAADHHGTFESIKQTSADDSEFWFARDLSPLLDYQDWRNFAQVIEKARIACERSGHRVADHFGDATKMVRLGSGAKRPVSDVTLSRYACYLIVQNGDPSKLVIANGQTYFALQTRRQELGDEKAFSGMSEDQRRLMLRGELAHHNKALGAAARAAGVETTLDYAIFQDHGYEGLYGGLGARDLHGRKGLKKSQKILDHMGSTELAANLFRATQTEDKLRRDGVSGKQNANDTHFQVGSKVRQTIRELGGTMPEALPTPQSSIQQVERAQKRSLDQQRQGASDDPAP</sequence>
<gene>
    <name evidence="3" type="primary">dinD</name>
    <name evidence="3" type="ORF">PQR08_13555</name>
</gene>
<name>A0ABW9CLK1_9BURK</name>
<dbReference type="NCBIfam" id="NF008573">
    <property type="entry name" value="PRK11525.1"/>
    <property type="match status" value="1"/>
</dbReference>
<accession>A0ABW9CLK1</accession>
<proteinExistence type="predicted"/>
<feature type="compositionally biased region" description="Polar residues" evidence="1">
    <location>
        <begin position="263"/>
        <end position="272"/>
    </location>
</feature>
<evidence type="ECO:0000259" key="2">
    <source>
        <dbReference type="Pfam" id="PF02498"/>
    </source>
</evidence>
<feature type="domain" description="Bro-N" evidence="2">
    <location>
        <begin position="21"/>
        <end position="110"/>
    </location>
</feature>
<evidence type="ECO:0000313" key="3">
    <source>
        <dbReference type="EMBL" id="MFM0518452.1"/>
    </source>
</evidence>
<evidence type="ECO:0000313" key="4">
    <source>
        <dbReference type="Proteomes" id="UP001629462"/>
    </source>
</evidence>
<evidence type="ECO:0000256" key="1">
    <source>
        <dbReference type="SAM" id="MobiDB-lite"/>
    </source>
</evidence>
<protein>
    <submittedName>
        <fullName evidence="3">DNA damage-inducible protein D</fullName>
    </submittedName>
</protein>
<dbReference type="EMBL" id="JAQQDB010000011">
    <property type="protein sequence ID" value="MFM0518452.1"/>
    <property type="molecule type" value="Genomic_DNA"/>
</dbReference>
<feature type="region of interest" description="Disordered" evidence="1">
    <location>
        <begin position="255"/>
        <end position="292"/>
    </location>
</feature>
<keyword evidence="4" id="KW-1185">Reference proteome</keyword>
<dbReference type="RefSeq" id="WP_408161450.1">
    <property type="nucleotide sequence ID" value="NZ_JAQQDB010000011.1"/>
</dbReference>
<organism evidence="3 4">
    <name type="scientific">Caballeronia jiangsuensis</name>
    <dbReference type="NCBI Taxonomy" id="1458357"/>
    <lineage>
        <taxon>Bacteria</taxon>
        <taxon>Pseudomonadati</taxon>
        <taxon>Pseudomonadota</taxon>
        <taxon>Betaproteobacteria</taxon>
        <taxon>Burkholderiales</taxon>
        <taxon>Burkholderiaceae</taxon>
        <taxon>Caballeronia</taxon>
    </lineage>
</organism>
<dbReference type="Proteomes" id="UP001629462">
    <property type="component" value="Unassembled WGS sequence"/>
</dbReference>
<dbReference type="Pfam" id="PF02498">
    <property type="entry name" value="Bro-N"/>
    <property type="match status" value="1"/>
</dbReference>
<dbReference type="InterPro" id="IPR003497">
    <property type="entry name" value="BRO_N_domain"/>
</dbReference>
<comment type="caution">
    <text evidence="3">The sequence shown here is derived from an EMBL/GenBank/DDBJ whole genome shotgun (WGS) entry which is preliminary data.</text>
</comment>